<feature type="transmembrane region" description="Helical" evidence="2">
    <location>
        <begin position="163"/>
        <end position="185"/>
    </location>
</feature>
<dbReference type="Proteomes" id="UP000054549">
    <property type="component" value="Unassembled WGS sequence"/>
</dbReference>
<evidence type="ECO:0000313" key="3">
    <source>
        <dbReference type="EMBL" id="KIL57258.1"/>
    </source>
</evidence>
<feature type="compositionally biased region" description="Basic and acidic residues" evidence="1">
    <location>
        <begin position="301"/>
        <end position="321"/>
    </location>
</feature>
<dbReference type="AlphaFoldDB" id="A0A0C2WM29"/>
<organism evidence="3 4">
    <name type="scientific">Amanita muscaria (strain Koide BX008)</name>
    <dbReference type="NCBI Taxonomy" id="946122"/>
    <lineage>
        <taxon>Eukaryota</taxon>
        <taxon>Fungi</taxon>
        <taxon>Dikarya</taxon>
        <taxon>Basidiomycota</taxon>
        <taxon>Agaricomycotina</taxon>
        <taxon>Agaricomycetes</taxon>
        <taxon>Agaricomycetidae</taxon>
        <taxon>Agaricales</taxon>
        <taxon>Pluteineae</taxon>
        <taxon>Amanitaceae</taxon>
        <taxon>Amanita</taxon>
    </lineage>
</organism>
<feature type="transmembrane region" description="Helical" evidence="2">
    <location>
        <begin position="89"/>
        <end position="115"/>
    </location>
</feature>
<dbReference type="HOGENOM" id="CLU_044614_1_1_1"/>
<protein>
    <submittedName>
        <fullName evidence="3">Uncharacterized protein</fullName>
    </submittedName>
</protein>
<sequence>MNLDTQQDLVVAILQAFLYALYLVSLAHALRWLLYYEEGWTLRSRDQVNWALLTTTFVVFILTTVDLVFRITASQLPFASHKVTHLKMTIAGISIEGATLVLADATLIIRCWLVYQKSWCAVCFPLVLWLGNIISLVLWIVNCTMWAFVSEVPYHQRSSFCLQLYYCLNFVTNFYATSAIVYRVWRVARASTHRHSSILYRICRVVATTGILYTCTSLPLVVAAFLLRKNAAVYNPCDALNFSMAGITFNLFLIRIGQLRFQLSETDVDGSTHNMSESVLLTTVQLGVSTFATNDMQPDANLRETSEKAAVGRDTDLHQAE</sequence>
<dbReference type="OrthoDB" id="3357408at2759"/>
<feature type="transmembrane region" description="Helical" evidence="2">
    <location>
        <begin position="48"/>
        <end position="69"/>
    </location>
</feature>
<feature type="transmembrane region" description="Helical" evidence="2">
    <location>
        <begin position="205"/>
        <end position="227"/>
    </location>
</feature>
<evidence type="ECO:0000256" key="2">
    <source>
        <dbReference type="SAM" id="Phobius"/>
    </source>
</evidence>
<keyword evidence="2" id="KW-0812">Transmembrane</keyword>
<feature type="transmembrane region" description="Helical" evidence="2">
    <location>
        <begin position="239"/>
        <end position="256"/>
    </location>
</feature>
<dbReference type="InParanoid" id="A0A0C2WM29"/>
<evidence type="ECO:0000313" key="4">
    <source>
        <dbReference type="Proteomes" id="UP000054549"/>
    </source>
</evidence>
<name>A0A0C2WM29_AMAMK</name>
<gene>
    <name evidence="3" type="ORF">M378DRAFT_16364</name>
</gene>
<proteinExistence type="predicted"/>
<reference evidence="3 4" key="1">
    <citation type="submission" date="2014-04" db="EMBL/GenBank/DDBJ databases">
        <title>Evolutionary Origins and Diversification of the Mycorrhizal Mutualists.</title>
        <authorList>
            <consortium name="DOE Joint Genome Institute"/>
            <consortium name="Mycorrhizal Genomics Consortium"/>
            <person name="Kohler A."/>
            <person name="Kuo A."/>
            <person name="Nagy L.G."/>
            <person name="Floudas D."/>
            <person name="Copeland A."/>
            <person name="Barry K.W."/>
            <person name="Cichocki N."/>
            <person name="Veneault-Fourrey C."/>
            <person name="LaButti K."/>
            <person name="Lindquist E.A."/>
            <person name="Lipzen A."/>
            <person name="Lundell T."/>
            <person name="Morin E."/>
            <person name="Murat C."/>
            <person name="Riley R."/>
            <person name="Ohm R."/>
            <person name="Sun H."/>
            <person name="Tunlid A."/>
            <person name="Henrissat B."/>
            <person name="Grigoriev I.V."/>
            <person name="Hibbett D.S."/>
            <person name="Martin F."/>
        </authorList>
    </citation>
    <scope>NUCLEOTIDE SEQUENCE [LARGE SCALE GENOMIC DNA]</scope>
    <source>
        <strain evidence="3 4">Koide BX008</strain>
    </source>
</reference>
<keyword evidence="4" id="KW-1185">Reference proteome</keyword>
<feature type="transmembrane region" description="Helical" evidence="2">
    <location>
        <begin position="127"/>
        <end position="148"/>
    </location>
</feature>
<keyword evidence="2" id="KW-1133">Transmembrane helix</keyword>
<dbReference type="EMBL" id="KN818376">
    <property type="protein sequence ID" value="KIL57258.1"/>
    <property type="molecule type" value="Genomic_DNA"/>
</dbReference>
<feature type="transmembrane region" description="Helical" evidence="2">
    <location>
        <begin position="12"/>
        <end position="36"/>
    </location>
</feature>
<accession>A0A0C2WM29</accession>
<keyword evidence="2" id="KW-0472">Membrane</keyword>
<evidence type="ECO:0000256" key="1">
    <source>
        <dbReference type="SAM" id="MobiDB-lite"/>
    </source>
</evidence>
<feature type="region of interest" description="Disordered" evidence="1">
    <location>
        <begin position="297"/>
        <end position="321"/>
    </location>
</feature>